<organism evidence="2 3">
    <name type="scientific">Labilibaculum antarcticum</name>
    <dbReference type="NCBI Taxonomy" id="1717717"/>
    <lineage>
        <taxon>Bacteria</taxon>
        <taxon>Pseudomonadati</taxon>
        <taxon>Bacteroidota</taxon>
        <taxon>Bacteroidia</taxon>
        <taxon>Marinilabiliales</taxon>
        <taxon>Marinifilaceae</taxon>
        <taxon>Labilibaculum</taxon>
    </lineage>
</organism>
<evidence type="ECO:0000313" key="2">
    <source>
        <dbReference type="EMBL" id="BAX81187.1"/>
    </source>
</evidence>
<gene>
    <name evidence="2" type="ORF">ALGA_2882</name>
</gene>
<feature type="chain" id="PRO_5013027939" description="Ig-like domain-containing protein" evidence="1">
    <location>
        <begin position="26"/>
        <end position="4359"/>
    </location>
</feature>
<name>A0A1Y1CLC7_9BACT</name>
<evidence type="ECO:0000256" key="1">
    <source>
        <dbReference type="SAM" id="SignalP"/>
    </source>
</evidence>
<dbReference type="EMBL" id="AP018042">
    <property type="protein sequence ID" value="BAX81187.1"/>
    <property type="molecule type" value="Genomic_DNA"/>
</dbReference>
<keyword evidence="1" id="KW-0732">Signal</keyword>
<keyword evidence="3" id="KW-1185">Reference proteome</keyword>
<dbReference type="OrthoDB" id="1108781at2"/>
<reference evidence="2 3" key="1">
    <citation type="journal article" date="2018" name="Mar. Genomics">
        <title>Complete genome sequence of Marinifilaceae bacterium strain SPP2, isolated from the Antarctic marine sediment.</title>
        <authorList>
            <person name="Watanabe M."/>
            <person name="Kojima H."/>
            <person name="Fukui M."/>
        </authorList>
    </citation>
    <scope>NUCLEOTIDE SEQUENCE [LARGE SCALE GENOMIC DNA]</scope>
    <source>
        <strain evidence="2 3">SPP2</strain>
    </source>
</reference>
<evidence type="ECO:0000313" key="3">
    <source>
        <dbReference type="Proteomes" id="UP000218267"/>
    </source>
</evidence>
<dbReference type="Gene3D" id="2.60.40.740">
    <property type="match status" value="9"/>
</dbReference>
<protein>
    <recommendedName>
        <fullName evidence="4">Ig-like domain-containing protein</fullName>
    </recommendedName>
</protein>
<evidence type="ECO:0008006" key="4">
    <source>
        <dbReference type="Google" id="ProtNLM"/>
    </source>
</evidence>
<dbReference type="Proteomes" id="UP000218267">
    <property type="component" value="Chromosome"/>
</dbReference>
<accession>A0A1Y1CLC7</accession>
<dbReference type="KEGG" id="mbas:ALGA_2882"/>
<proteinExistence type="predicted"/>
<dbReference type="Pfam" id="PF13585">
    <property type="entry name" value="CHU_C"/>
    <property type="match status" value="1"/>
</dbReference>
<reference evidence="3" key="2">
    <citation type="journal article" date="2020" name="Antonie Van Leeuwenhoek">
        <title>Labilibaculum antarcticum sp. nov., a novel facultative anaerobic, psychrotorelant bacterium isolated from marine sediment of Antarctica.</title>
        <authorList>
            <person name="Watanabe M."/>
            <person name="Kojima H."/>
            <person name="Fukui M."/>
        </authorList>
    </citation>
    <scope>NUCLEOTIDE SEQUENCE [LARGE SCALE GENOMIC DNA]</scope>
    <source>
        <strain evidence="3">SPP2</strain>
    </source>
</reference>
<dbReference type="RefSeq" id="WP_096430259.1">
    <property type="nucleotide sequence ID" value="NZ_AP018042.1"/>
</dbReference>
<sequence length="4359" mass="454898">MKRFLQLICVTIVIVFSYSSGTAQILRPANDTTICVGESVILEAKTGSYMYNWSTGQLSPTISVSPVATTTYDLRVFIPDTGTELITNGDFELGNFGFYSEYVYCPDPVLSTDDHSNNESLWMEGRYAVDSNPQAYHANFSPCNGQTGNSPDKMLIVNGAPEEDVVVWSQTITVNPNQYYAFSTWAANVHPTNPARLEFMIDGVLMGDYIEPGVNLTCNWEEFYSLWYSGTKTSIEISIVNKNLIRSGNDYALDGISFNPLVEVPDSRTVTVIQPAIIDAGSDLTVCGNETASLGATVSNQTGFLWSTSGDGTFSNPSDINSTYTPGNNDTSNGSVVLIATANSNSPCGVVTDFMTLTLNPVPFIGFADNQASCGGENVILDAENPGSSYSWNTGETSQTIEVSTSGTYSVEVTNSFHCVETDTVFVGFYPDLIIDLGRDRRVCSGNAVVLNAGISGATYLWSTGETTQEIIVYDDGNYSLTVTSSDGCIATDDVNVTLVPPPVVNLGPDQVLNTGDVIRLDAGSHFFYIWDDGSRNRYLDVDKPGLYAVRVFDMNGCSAMDMINITSATGFIPDVTLNDTIICRDESVELYAGNDFLFNWDVDGLSSRVVVSPDSTTTYNLRVFYIDETLELVKNGNFTLGNIEIKSDYNYCSNASSCKFTLSKYTVSDNTEFFGNDKSDCNGVTGNSPDRMMVIEGGNLNSTVWEQDIDVDTDSYYVFALNITNLKNDSHDDFELVINGVVIESFSTNTPCNWNKYQRLVYSDASSTLNVQINNTSTTGVDNAFALDGISMFKLSEIPLDVTVEVIQHVTADAGSDLAICEAGKASLNGSVTNASSFVWRSFGDGSFDDSNLLNATYTPGSLDVSNGFVELELSAQPILPCVDPAKDTVRVDISSNLNVDLGSDQAICEGNTVSLDAGHPGSAYLWSTGETTQTIIISSSGNYSVDITDVNGCLGSDNMNLMVYPNPIVDLGLDQEACSGNTIMLEAGLPGSTYLWSTGETLQAILVSTSGNYSVILTDINGCSATDDANATIHTNPTVNLGADQETCAGSTITFDAENAGSTYLWNTGETTQTISVSTSGNYSVTITDTNGCSATDDVDATIHANPTVDLGIDQETCSGGTITFDAGNIGSTYLWNTGETTQTIAVSVSGNYSVDITDANGCSATDDVDATIYANPVVDLGNDQETCAGNSITFDAGNIGSTYLWSTGEITQTISVSTSDNYSVTINDGNGCSATDDVNATIHANSIVNLGADQETCAGNSITFDAGNIGSTYLWNTGETTQTISVSTSGNYSVVITDGNGCSATDDADATIHANPVVDLGNDQKTCSGNSITFDAGNIGSTYLWSTGETTQTNTVSTSGNYSVTVTDANGCSATDDVDATIYANPVVDLGNDQETCSGNSITFDAGNIGSTYLWSTGETSQTITVSTSGNYSVVITDGNGCSATDDVDATIHANPTVDLGNDQETCSGNSITFDAGNIGSTYLWSTGEITQTIAVSTSGNYSVVITDANGCSATDDVDATIHANPVVDLGIDQETCTGSTITFDAGNAGSTYLWSTGETTQTITVSVSGNYSVVITDGNGCSATDDADATIHANPVVDLGNDQKTCSGNSITFDAGNIGSTYLWSTGETTQTNTVSTSGNYSVTVTDANGCSATDDVDATIYANPVVDLGNDQETCSGNSITFDAGNIGSTYLWSTGETSQTITVSTSGNYSVVITDGNGCSATDDADATIHANPVVDLGNDQKTCSGNSITFDAGNIGSTYLWSTGETTQTNTVSTSGNYSVTVTDANGCSATDDVDATIYANPIVNLGADQETCAGNSITFDAGNIGSTYLWSTGETTQTITVSANGNYSVTITDGNGCSATDDVDATIHANPVVDLGIDQETCEGGTITFDAGNAGSDYLWNTGETTQTITVSANGNYSVTIIDANGCSATGDVDATIHANPTVDLGADQETCEGGTITFDAGNAGSDYLWSTGETTQTISVLTSGNYSVTITDTNGCSATDDVDATIHANPTVDLGIDQETCSGGTITFDAGNIGSTYLWNTGETTQTITVSANGNYSVVITDANGCSATDDVDATIHANPVVDLGIDQETCTGSTITFDAGNAGSTYLWSTGETTQTITVSVSGNYSVVITDANGCSATDDVDATIYANPVVDLGIDEVTCEGGTITFDAGNAGSDYLWSTGEITQTIIVSTSDNYSVTITDGNGCSATDDADATIHANPVVDLGIDQETCAGNSITFDAGNIGSTYLWSTGETTQTIAVSASASGNYSVVITDANGCSATDDVNATIHANPIVNLGADQETCAGNSITFDAGNIGSTYLWSTGETTQTITVSANGNYSVTITDANGCSATDDVDATIYANPVVDLGNDQKTCAGNSITFDAGNIGSTYLWSTGETTQTITVSANGNYSVTITDANGCSATDDVDATIYANPVVDLGNDQKTCSGNSITFDAGNIGSTYLWNTGETTQTIAVSVSGNYSVVITDANGCSATDDVDATIYANPVVDLGIDEETCEGGTITFDAGNAGSDYLWSTGEITQTIAVSASGNYSVVITDGNGCSATDDVDATIHANPVVDLGIDQETCAGNSITFDAGNIGSTYLWNTGETTQTISVSTSGNYSVVITDGNGCSATDDVDATIYANPVVDLGIDEETCEGGTITFDAGNAGSDYLWSTGEITQTIAVSASGNYSVVITDGNGCSATDDVDATIHANPVVDLGIDQETCAGNSITFDAGNIGSTYLWNTGETTQTISVSTSGNYSVVITDGNGCSATDDADATIHANPVVDLGIDQETCAGNSITFDAGNIGSTYLWSTGETTQTIAVSASGNYSVVITDANGCSATDDVNATIHANPIVNLGADQETCAGNSITFDAGNIGSTYLWSTGETTQTITVSANGNYSVTITDANGCSATDDVDATIYANPVVDLGNDQKTCSGNSITFDAGNIGSTYLWSTGETTQTNTVSTSGNYSVTVTDANGCSATDDVDATIYANPVVDLGNDQETCSGNSITFDAGNIGSTYLWSIGETTQTITVSANGNYSVTITDANGCSATDDVEATIHANPVVDLGIDQETCEGGTITFDAGNIGSTYLWSTGETTQTIAVSASGNYSVVITDANGCSATDDVDATIHANPVVDLGIDQETCAGNSITFDAGNIGSTYLWNTGETTQTISVSTSGNYSVVITDGNGCSATDDVDATIYANPVVDLGIDEETCEGGTITFDAGNAGSDYLWSTGEITQTIAVSASGNYSVVITDGNGCSATDDVDATIHANPVVDLGIDQETCAGSTITFDAGNAGSDYLWSTGEITQTISVSTSGNYSVTITDANGCSATDDVDATIHANPVVDLGNDQETCSGNSITFDAGNIGSTYLWSTGETTQTITVSANGNYSVTITDANGCSATDDVEATIHANPVVDLGNDQEACEGGTITFDAGNIGSTYLWSTGEITQTIAVSTSGNYSVVITDANGCSATDDVDATIHANPVVDLGIDQETCAGNSIRFDAGNAGSDYLWSTGEITQTIAVSASGNYSVVITDANGCSATDDVNATIHANPIVNLGADQETCEGGTITFDAGNAGSDYLWSTGEITQTIAVSTSDNYSVTVTDANGCSATGDVNATIHANPVVDLGIDQETCSGGTITFDAGNIGLTYLWSTGETTQTIAVSASGNYSVVITDANGCSATDDVDATIHANPVVDLGIDQETCAGNSITFDAGNVGSTYLWNTGEITQTITVSVSGNYSVVITDANGCSASDDVNATIHANPTVDLGADQALCEGSIVLDSGNQIGSYLWNTGETTQTITVSTSGNYFVDFTDANTCTATDSITVEFYPAFDFNLSYSTNLVCHGDSTYIEGPIQAGYTYQWNKDGSPLIGKTNYSIKAGDTGWYTLSVFNENACFASDSVHVEIIQLPNNPLPNQIDMCFGESVLLDIGAGESFLWSDDVTTQTRLAYTSGVYSVEVRDYNGCIGYDSVNVIVHDLPIVDLGPDLFICKGEELIIEAPDGYQSEWIPGGQTKEIYVYNEGEFTLKATDNFGCVGHDEIRIFVHDNPNVYLGRDTVIGEGTTILLDAGSGYVQYEWSNQESSQFLKVNRDGEYAVSVIDVNGCRGNGKVKVAVNPVPSIHLGGNAGICEGTSLLLDPGHWERYKWSTGETTRTINVNQTGDYIVSVWDVYGIMGTDTLHVEVYPSPELSLTADTLSFYKGQTVTIDAGSGYSSYYWSTGSDWRSIEVDEPGDYSVQVINDFGCVAQSAAAVKLLQPKMVVPNVFTPNGKGPNEIFYPVFKGVVTDFELYIYSRWGEQVFELRRDVVSNNELKYDGWNGTYKGEESEIGVYVWMIFYGGKERAHGTVTLFR</sequence>
<feature type="signal peptide" evidence="1">
    <location>
        <begin position="1"/>
        <end position="25"/>
    </location>
</feature>